<dbReference type="STRING" id="333140.AWW68_16095"/>
<protein>
    <recommendedName>
        <fullName evidence="3">Glycosyl transferase family 1 domain-containing protein</fullName>
    </recommendedName>
</protein>
<dbReference type="Pfam" id="PF00534">
    <property type="entry name" value="Glycos_transf_1"/>
    <property type="match status" value="1"/>
</dbReference>
<keyword evidence="2" id="KW-0808">Transferase</keyword>
<dbReference type="Gene3D" id="3.40.50.2000">
    <property type="entry name" value="Glycogen Phosphorylase B"/>
    <property type="match status" value="2"/>
</dbReference>
<dbReference type="SUPFAM" id="SSF53756">
    <property type="entry name" value="UDP-Glycosyltransferase/glycogen phosphorylase"/>
    <property type="match status" value="1"/>
</dbReference>
<organism evidence="4 5">
    <name type="scientific">Roseivirga spongicola</name>
    <dbReference type="NCBI Taxonomy" id="333140"/>
    <lineage>
        <taxon>Bacteria</taxon>
        <taxon>Pseudomonadati</taxon>
        <taxon>Bacteroidota</taxon>
        <taxon>Cytophagia</taxon>
        <taxon>Cytophagales</taxon>
        <taxon>Roseivirgaceae</taxon>
        <taxon>Roseivirga</taxon>
    </lineage>
</organism>
<accession>A0A150X5Z7</accession>
<keyword evidence="1" id="KW-0328">Glycosyltransferase</keyword>
<dbReference type="RefSeq" id="WP_068223753.1">
    <property type="nucleotide sequence ID" value="NZ_LRPC01000028.1"/>
</dbReference>
<feature type="domain" description="Glycosyl transferase family 1" evidence="3">
    <location>
        <begin position="180"/>
        <end position="341"/>
    </location>
</feature>
<evidence type="ECO:0000256" key="2">
    <source>
        <dbReference type="ARBA" id="ARBA00022679"/>
    </source>
</evidence>
<sequence length="367" mass="42394">MKVAFFLWVPLVGGAEVQLIRLAEYLRKENQIQPLFLFLKESQDNPLFSILNQKGIPHKVFNFSNSSLNTPINILRISRFFIINKVDGVIAFLELPCLLSAVASKVSPRVKFHIWGIRSSEFRFKESFWQNLALKCTDQVISNSKLAAKNFSLLNSKEIRSSYEIKIIPNAISESFYQVRSEEKNEDELSLIMVANHRPPKRYDVLLSVMSKVREIYKGVLRVYIVGRNTETLMDEYSEFKHLSPFIFCVGFIDNAERFIIEKSIDIGLFFSDYEGQPNVVMEYMKLGLPVVATKLQPISDLLPNENSDYLFSNESIEEISEAIVYLLINHEMRTMIGKKNSEHVVEKHSLKRIGTQYYELIRTLKG</sequence>
<dbReference type="InterPro" id="IPR001296">
    <property type="entry name" value="Glyco_trans_1"/>
</dbReference>
<comment type="caution">
    <text evidence="4">The sequence shown here is derived from an EMBL/GenBank/DDBJ whole genome shotgun (WGS) entry which is preliminary data.</text>
</comment>
<dbReference type="PANTHER" id="PTHR12526">
    <property type="entry name" value="GLYCOSYLTRANSFERASE"/>
    <property type="match status" value="1"/>
</dbReference>
<dbReference type="AlphaFoldDB" id="A0A150X5Z7"/>
<dbReference type="EMBL" id="LRPC01000028">
    <property type="protein sequence ID" value="KYG74169.1"/>
    <property type="molecule type" value="Genomic_DNA"/>
</dbReference>
<dbReference type="PANTHER" id="PTHR12526:SF629">
    <property type="entry name" value="TEICHURONIC ACID BIOSYNTHESIS GLYCOSYLTRANSFERASE TUAH-RELATED"/>
    <property type="match status" value="1"/>
</dbReference>
<proteinExistence type="predicted"/>
<evidence type="ECO:0000313" key="4">
    <source>
        <dbReference type="EMBL" id="KYG74169.1"/>
    </source>
</evidence>
<keyword evidence="5" id="KW-1185">Reference proteome</keyword>
<dbReference type="Proteomes" id="UP000075606">
    <property type="component" value="Unassembled WGS sequence"/>
</dbReference>
<gene>
    <name evidence="4" type="ORF">AWW68_16095</name>
</gene>
<evidence type="ECO:0000313" key="5">
    <source>
        <dbReference type="Proteomes" id="UP000075606"/>
    </source>
</evidence>
<dbReference type="CDD" id="cd03801">
    <property type="entry name" value="GT4_PimA-like"/>
    <property type="match status" value="1"/>
</dbReference>
<reference evidence="4 5" key="1">
    <citation type="submission" date="2016-01" db="EMBL/GenBank/DDBJ databases">
        <title>Genome sequencing of Roseivirga spongicola UST030701-084.</title>
        <authorList>
            <person name="Selvaratnam C."/>
            <person name="Thevarajoo S."/>
            <person name="Goh K.M."/>
            <person name="Ee R."/>
            <person name="Chan K.-G."/>
            <person name="Chong C.S."/>
        </authorList>
    </citation>
    <scope>NUCLEOTIDE SEQUENCE [LARGE SCALE GENOMIC DNA]</scope>
    <source>
        <strain evidence="4 5">UST030701-084</strain>
    </source>
</reference>
<dbReference type="GO" id="GO:0016757">
    <property type="term" value="F:glycosyltransferase activity"/>
    <property type="evidence" value="ECO:0007669"/>
    <property type="project" value="UniProtKB-KW"/>
</dbReference>
<evidence type="ECO:0000256" key="1">
    <source>
        <dbReference type="ARBA" id="ARBA00022676"/>
    </source>
</evidence>
<name>A0A150X5Z7_9BACT</name>
<dbReference type="OrthoDB" id="7560678at2"/>
<evidence type="ECO:0000259" key="3">
    <source>
        <dbReference type="Pfam" id="PF00534"/>
    </source>
</evidence>